<protein>
    <submittedName>
        <fullName evidence="7">ABC-2 type transport system permease protein</fullName>
    </submittedName>
</protein>
<dbReference type="PANTHER" id="PTHR43229:SF3">
    <property type="entry name" value="ABC-TYPE MULTIDRUG TRANSPORT SYSTEM, PERMEASE COMPONENT"/>
    <property type="match status" value="1"/>
</dbReference>
<evidence type="ECO:0000259" key="6">
    <source>
        <dbReference type="Pfam" id="PF01061"/>
    </source>
</evidence>
<evidence type="ECO:0000256" key="1">
    <source>
        <dbReference type="ARBA" id="ARBA00004141"/>
    </source>
</evidence>
<organism evidence="7 8">
    <name type="scientific">Micromonospora citrea</name>
    <dbReference type="NCBI Taxonomy" id="47855"/>
    <lineage>
        <taxon>Bacteria</taxon>
        <taxon>Bacillati</taxon>
        <taxon>Actinomycetota</taxon>
        <taxon>Actinomycetes</taxon>
        <taxon>Micromonosporales</taxon>
        <taxon>Micromonosporaceae</taxon>
        <taxon>Micromonospora</taxon>
    </lineage>
</organism>
<name>A0A1C6UEX5_9ACTN</name>
<reference evidence="8" key="1">
    <citation type="submission" date="2016-06" db="EMBL/GenBank/DDBJ databases">
        <authorList>
            <person name="Varghese N."/>
            <person name="Submissions Spin"/>
        </authorList>
    </citation>
    <scope>NUCLEOTIDE SEQUENCE [LARGE SCALE GENOMIC DNA]</scope>
    <source>
        <strain evidence="8">DSM 43903</strain>
    </source>
</reference>
<keyword evidence="8" id="KW-1185">Reference proteome</keyword>
<feature type="domain" description="ABC-2 type transporter transmembrane" evidence="6">
    <location>
        <begin position="17"/>
        <end position="209"/>
    </location>
</feature>
<evidence type="ECO:0000313" key="7">
    <source>
        <dbReference type="EMBL" id="SCL52655.1"/>
    </source>
</evidence>
<dbReference type="RefSeq" id="WP_091097021.1">
    <property type="nucleotide sequence ID" value="NZ_FMHZ01000002.1"/>
</dbReference>
<sequence>MSWLRSYALLLRWNALRLRFLLPLFAIVSAGLSVGIIVGFAYLLPDVDATSAAFLATGGPTIGLITVGLVMAPNMVAQSKLQGSFEFDQTLPVPPLASVAAGVTVWILGALPGLVLSLVVAAFRFDLRLDPSPLVIPAALLVALTATTLGYGLAHALPPAAVGLVTQLVVFVTLMFSPVNFPVDRLPGWLQAVHVVLPFQYMAQSVRESLVGGISGTPYLVMGAWCLVGLVVTYRLIVRRP</sequence>
<dbReference type="Pfam" id="PF01061">
    <property type="entry name" value="ABC2_membrane"/>
    <property type="match status" value="1"/>
</dbReference>
<evidence type="ECO:0000256" key="5">
    <source>
        <dbReference type="SAM" id="Phobius"/>
    </source>
</evidence>
<keyword evidence="2 5" id="KW-0812">Transmembrane</keyword>
<gene>
    <name evidence="7" type="ORF">GA0070606_1992</name>
</gene>
<evidence type="ECO:0000256" key="3">
    <source>
        <dbReference type="ARBA" id="ARBA00022989"/>
    </source>
</evidence>
<keyword evidence="3 5" id="KW-1133">Transmembrane helix</keyword>
<dbReference type="InterPro" id="IPR013525">
    <property type="entry name" value="ABC2_TM"/>
</dbReference>
<accession>A0A1C6UEX5</accession>
<feature type="transmembrane region" description="Helical" evidence="5">
    <location>
        <begin position="160"/>
        <end position="179"/>
    </location>
</feature>
<dbReference type="OrthoDB" id="3699899at2"/>
<dbReference type="EMBL" id="FMHZ01000002">
    <property type="protein sequence ID" value="SCL52655.1"/>
    <property type="molecule type" value="Genomic_DNA"/>
</dbReference>
<evidence type="ECO:0000313" key="8">
    <source>
        <dbReference type="Proteomes" id="UP000199001"/>
    </source>
</evidence>
<dbReference type="GO" id="GO:0016020">
    <property type="term" value="C:membrane"/>
    <property type="evidence" value="ECO:0007669"/>
    <property type="project" value="UniProtKB-SubCell"/>
</dbReference>
<feature type="transmembrane region" description="Helical" evidence="5">
    <location>
        <begin position="134"/>
        <end position="154"/>
    </location>
</feature>
<proteinExistence type="predicted"/>
<dbReference type="PANTHER" id="PTHR43229">
    <property type="entry name" value="NODULATION PROTEIN J"/>
    <property type="match status" value="1"/>
</dbReference>
<feature type="transmembrane region" description="Helical" evidence="5">
    <location>
        <begin position="96"/>
        <end position="122"/>
    </location>
</feature>
<feature type="transmembrane region" description="Helical" evidence="5">
    <location>
        <begin position="20"/>
        <end position="44"/>
    </location>
</feature>
<dbReference type="STRING" id="47855.GA0070606_1992"/>
<dbReference type="Proteomes" id="UP000199001">
    <property type="component" value="Unassembled WGS sequence"/>
</dbReference>
<dbReference type="AlphaFoldDB" id="A0A1C6UEX5"/>
<dbReference type="InterPro" id="IPR051784">
    <property type="entry name" value="Nod_factor_ABC_transporter"/>
</dbReference>
<evidence type="ECO:0000256" key="2">
    <source>
        <dbReference type="ARBA" id="ARBA00022692"/>
    </source>
</evidence>
<feature type="transmembrane region" description="Helical" evidence="5">
    <location>
        <begin position="51"/>
        <end position="76"/>
    </location>
</feature>
<feature type="transmembrane region" description="Helical" evidence="5">
    <location>
        <begin position="219"/>
        <end position="238"/>
    </location>
</feature>
<comment type="subcellular location">
    <subcellularLocation>
        <location evidence="1">Membrane</location>
        <topology evidence="1">Multi-pass membrane protein</topology>
    </subcellularLocation>
</comment>
<dbReference type="GO" id="GO:0140359">
    <property type="term" value="F:ABC-type transporter activity"/>
    <property type="evidence" value="ECO:0007669"/>
    <property type="project" value="InterPro"/>
</dbReference>
<keyword evidence="4 5" id="KW-0472">Membrane</keyword>
<evidence type="ECO:0000256" key="4">
    <source>
        <dbReference type="ARBA" id="ARBA00023136"/>
    </source>
</evidence>